<dbReference type="Gene3D" id="3.50.4.10">
    <property type="entry name" value="Hepatocyte Growth Factor"/>
    <property type="match status" value="1"/>
</dbReference>
<feature type="compositionally biased region" description="Low complexity" evidence="3">
    <location>
        <begin position="29"/>
        <end position="42"/>
    </location>
</feature>
<dbReference type="GO" id="GO:0005576">
    <property type="term" value="C:extracellular region"/>
    <property type="evidence" value="ECO:0007669"/>
    <property type="project" value="InterPro"/>
</dbReference>
<organism evidence="6 7">
    <name type="scientific">Symbiodinium microadriaticum</name>
    <name type="common">Dinoflagellate</name>
    <name type="synonym">Zooxanthella microadriatica</name>
    <dbReference type="NCBI Taxonomy" id="2951"/>
    <lineage>
        <taxon>Eukaryota</taxon>
        <taxon>Sar</taxon>
        <taxon>Alveolata</taxon>
        <taxon>Dinophyceae</taxon>
        <taxon>Suessiales</taxon>
        <taxon>Symbiodiniaceae</taxon>
        <taxon>Symbiodinium</taxon>
    </lineage>
</organism>
<keyword evidence="7" id="KW-1185">Reference proteome</keyword>
<comment type="caution">
    <text evidence="6">The sequence shown here is derived from an EMBL/GenBank/DDBJ whole genome shotgun (WGS) entry which is preliminary data.</text>
</comment>
<dbReference type="Proteomes" id="UP000186817">
    <property type="component" value="Unassembled WGS sequence"/>
</dbReference>
<accession>A0A1Q9CUS2</accession>
<feature type="transmembrane region" description="Helical" evidence="4">
    <location>
        <begin position="1215"/>
        <end position="1235"/>
    </location>
</feature>
<dbReference type="SUPFAM" id="SSF56219">
    <property type="entry name" value="DNase I-like"/>
    <property type="match status" value="1"/>
</dbReference>
<keyword evidence="2" id="KW-1015">Disulfide bond</keyword>
<feature type="compositionally biased region" description="Low complexity" evidence="3">
    <location>
        <begin position="1"/>
        <end position="15"/>
    </location>
</feature>
<dbReference type="Gene3D" id="3.60.10.10">
    <property type="entry name" value="Endonuclease/exonuclease/phosphatase"/>
    <property type="match status" value="1"/>
</dbReference>
<feature type="region of interest" description="Disordered" evidence="3">
    <location>
        <begin position="264"/>
        <end position="283"/>
    </location>
</feature>
<feature type="compositionally biased region" description="Acidic residues" evidence="3">
    <location>
        <begin position="146"/>
        <end position="163"/>
    </location>
</feature>
<dbReference type="GO" id="GO:0006508">
    <property type="term" value="P:proteolysis"/>
    <property type="evidence" value="ECO:0007669"/>
    <property type="project" value="InterPro"/>
</dbReference>
<sequence>MTKVASAMPSSSSAAGDPQHLVWGRPELDSFSSSSGDETFSLYEGTEGDRTQQQRAEASSAHQLLHDGDTSNPSSSASQTESSESQHNDKKAGRMVAWGKDHVKKFYAELKAVAKHTSPTNRTAWDATAKKVEELAHLLESKDQLESEGDEEDEADDSEDENLGEGMWSVGSEHHATGQCRPCHYVFAKSGCTNGAACTFCHFQHPKRFRPRPCRSKRYKCKRLASVLDKVFDNDPDSFQSLVDELSSQGGYLNTVVKSKVRSLQQRAQGPQPLSPARRALKPDDSTLGFSTFVREEGLVASERQHSKLAQEVMPTQKEIEWDAVRAMLGQADKAAGPSVPSASRGVAAEPQRGACQPQKTGGASQRYNVASCLPRNAALLVCPGSAQWRDVPGCFLQDARYLLTHLDHVTNPIQAVLDRLECQLLCKQTAGCGAFVYFAASKFCYLGRNHSGVVGTQGAVSGPVACAEDKPSACEDLPKKQFPAETAEGSQSAWPLGFTPTNLQCWPTNMYWQPAFCRSIPPTSIENTSTAGHCQDLQRVHIAAERSCAASCAENVLCSAWQVRISEVTATAQTVGLRGGKETAPRGLEDVPSCSERPNFQLAMDAWCGHQTEPFACSKELNNDNPIWDCHQRTGAHCTSGASLCAWPGQVAPPVPAESTGSPPPGIGNATRFVTWNLYIFTLAGRIYPVVDELLRMQPEIAAIPEMWREKFAILDRLNQVSGNVWAFAPGGATEQYNDADILYRSDKWEHVASDLVPFSAGRAINWAVLRRKSDNYTLIASGTHPLCCLGDFVILEAVQFVTNVLHQVQQTHPYPIVLMGDLNTGYFQPSQQLLRHGEADGFGRHWTVPLTFTDAWAELHPGNPDPSTINDDPVRLDYVYFQKTPLSIGTSVSASQASLEECFQGVGKDCFGSAAEASIADAGRFQHGVYRVLADLTGVELEGLSLMFGTVSVPAVSQEQAVHRCANLCLSILACQAWQYSTSQGCYIEDPSQEMPYPPVIRKGTELAKTAVAGQYIQHVCPGQMSHLRGDQPKPKHPEPEAPKVVVVDADAAAPQIQSPDGEIEDAVIRTVQATTQRETTAVPAGVSALTPPTTPAVPTSAILPGVAEANPTTLPIPAVSSLPDGLAKVVTVPPSSVSIAPAVAFPAAVSTAAAAPTAQPIAALPSAPTGEPVLVVAKNGASETRYRESGLSGQGNMLVSEPAQRLEHHAEWPFVIFGILGLILVCAGAHALRVYGNKKANYYCVDPEESDDSLLHG</sequence>
<evidence type="ECO:0000256" key="4">
    <source>
        <dbReference type="SAM" id="Phobius"/>
    </source>
</evidence>
<feature type="compositionally biased region" description="Polar residues" evidence="3">
    <location>
        <begin position="53"/>
        <end position="62"/>
    </location>
</feature>
<dbReference type="EMBL" id="LSRX01000904">
    <property type="protein sequence ID" value="OLP86681.1"/>
    <property type="molecule type" value="Genomic_DNA"/>
</dbReference>
<keyword evidence="4" id="KW-1133">Transmembrane helix</keyword>
<name>A0A1Q9CUS2_SYMMI</name>
<dbReference type="OrthoDB" id="418950at2759"/>
<keyword evidence="4" id="KW-0812">Transmembrane</keyword>
<evidence type="ECO:0000259" key="5">
    <source>
        <dbReference type="PROSITE" id="PS50948"/>
    </source>
</evidence>
<protein>
    <recommendedName>
        <fullName evidence="5">Apple domain-containing protein</fullName>
    </recommendedName>
</protein>
<evidence type="ECO:0000256" key="2">
    <source>
        <dbReference type="ARBA" id="ARBA00023157"/>
    </source>
</evidence>
<feature type="region of interest" description="Disordered" evidence="3">
    <location>
        <begin position="1"/>
        <end position="93"/>
    </location>
</feature>
<gene>
    <name evidence="6" type="ORF">AK812_SmicGene32194</name>
</gene>
<evidence type="ECO:0000256" key="3">
    <source>
        <dbReference type="SAM" id="MobiDB-lite"/>
    </source>
</evidence>
<feature type="region of interest" description="Disordered" evidence="3">
    <location>
        <begin position="140"/>
        <end position="170"/>
    </location>
</feature>
<dbReference type="AlphaFoldDB" id="A0A1Q9CUS2"/>
<dbReference type="InterPro" id="IPR000177">
    <property type="entry name" value="Apple"/>
</dbReference>
<dbReference type="SMART" id="SM00223">
    <property type="entry name" value="APPLE"/>
    <property type="match status" value="1"/>
</dbReference>
<feature type="region of interest" description="Disordered" evidence="3">
    <location>
        <begin position="333"/>
        <end position="362"/>
    </location>
</feature>
<evidence type="ECO:0000313" key="7">
    <source>
        <dbReference type="Proteomes" id="UP000186817"/>
    </source>
</evidence>
<dbReference type="InterPro" id="IPR036691">
    <property type="entry name" value="Endo/exonu/phosph_ase_sf"/>
</dbReference>
<feature type="compositionally biased region" description="Low complexity" evidence="3">
    <location>
        <begin position="70"/>
        <end position="83"/>
    </location>
</feature>
<dbReference type="PROSITE" id="PS50948">
    <property type="entry name" value="PAN"/>
    <property type="match status" value="1"/>
</dbReference>
<dbReference type="InterPro" id="IPR003609">
    <property type="entry name" value="Pan_app"/>
</dbReference>
<keyword evidence="4" id="KW-0472">Membrane</keyword>
<evidence type="ECO:0000313" key="6">
    <source>
        <dbReference type="EMBL" id="OLP86681.1"/>
    </source>
</evidence>
<feature type="domain" description="Apple" evidence="5">
    <location>
        <begin position="395"/>
        <end position="467"/>
    </location>
</feature>
<proteinExistence type="predicted"/>
<keyword evidence="1" id="KW-0677">Repeat</keyword>
<evidence type="ECO:0000256" key="1">
    <source>
        <dbReference type="ARBA" id="ARBA00022737"/>
    </source>
</evidence>
<dbReference type="SUPFAM" id="SSF57414">
    <property type="entry name" value="Hairpin loop containing domain-like"/>
    <property type="match status" value="1"/>
</dbReference>
<reference evidence="6 7" key="1">
    <citation type="submission" date="2016-02" db="EMBL/GenBank/DDBJ databases">
        <title>Genome analysis of coral dinoflagellate symbionts highlights evolutionary adaptations to a symbiotic lifestyle.</title>
        <authorList>
            <person name="Aranda M."/>
            <person name="Li Y."/>
            <person name="Liew Y.J."/>
            <person name="Baumgarten S."/>
            <person name="Simakov O."/>
            <person name="Wilson M."/>
            <person name="Piel J."/>
            <person name="Ashoor H."/>
            <person name="Bougouffa S."/>
            <person name="Bajic V.B."/>
            <person name="Ryu T."/>
            <person name="Ravasi T."/>
            <person name="Bayer T."/>
            <person name="Micklem G."/>
            <person name="Kim H."/>
            <person name="Bhak J."/>
            <person name="Lajeunesse T.C."/>
            <person name="Voolstra C.R."/>
        </authorList>
    </citation>
    <scope>NUCLEOTIDE SEQUENCE [LARGE SCALE GENOMIC DNA]</scope>
    <source>
        <strain evidence="6 7">CCMP2467</strain>
    </source>
</reference>